<reference evidence="1 2" key="1">
    <citation type="journal article" date="2010" name="Mol. Plant Microbe Interact.">
        <title>Streptomyces scabies 87-22 contains a coronafacic acid-like biosynthetic cluster that contributes to plant-microbe interactions.</title>
        <authorList>
            <person name="Bignell D.R."/>
            <person name="Seipke R.F."/>
            <person name="Huguet-Tapia J.C."/>
            <person name="Chambers A.H."/>
            <person name="Parry R.J."/>
            <person name="Loria R."/>
        </authorList>
    </citation>
    <scope>NUCLEOTIDE SEQUENCE [LARGE SCALE GENOMIC DNA]</scope>
    <source>
        <strain evidence="1 2">87.22</strain>
    </source>
</reference>
<dbReference type="AlphaFoldDB" id="C9ZA16"/>
<dbReference type="Proteomes" id="UP000001444">
    <property type="component" value="Chromosome"/>
</dbReference>
<name>C9ZA16_STRSW</name>
<accession>C9ZA16</accession>
<evidence type="ECO:0000313" key="1">
    <source>
        <dbReference type="EMBL" id="CBG68611.1"/>
    </source>
</evidence>
<evidence type="ECO:0000313" key="2">
    <source>
        <dbReference type="Proteomes" id="UP000001444"/>
    </source>
</evidence>
<sequence>MHLASNSQPCKGADRAGRGLWIEMAEIAARKVGAGDAELIDAPQHLGTTEPISNVAPIERVLQRLAQNALLSILVDGVKAYDHTRGALRTIHP</sequence>
<dbReference type="KEGG" id="scb:SCAB_14631"/>
<dbReference type="EMBL" id="FN554889">
    <property type="protein sequence ID" value="CBG68611.1"/>
    <property type="molecule type" value="Genomic_DNA"/>
</dbReference>
<proteinExistence type="predicted"/>
<organism evidence="1 2">
    <name type="scientific">Streptomyces scabiei (strain 87.22)</name>
    <dbReference type="NCBI Taxonomy" id="680198"/>
    <lineage>
        <taxon>Bacteria</taxon>
        <taxon>Bacillati</taxon>
        <taxon>Actinomycetota</taxon>
        <taxon>Actinomycetes</taxon>
        <taxon>Kitasatosporales</taxon>
        <taxon>Streptomycetaceae</taxon>
        <taxon>Streptomyces</taxon>
    </lineage>
</organism>
<dbReference type="HOGENOM" id="CLU_2398451_0_0_11"/>
<gene>
    <name evidence="1" type="ordered locus">SCAB_14631</name>
</gene>
<protein>
    <submittedName>
        <fullName evidence="1">Uncharacterized protein</fullName>
    </submittedName>
</protein>
<keyword evidence="2" id="KW-1185">Reference proteome</keyword>